<gene>
    <name evidence="10" type="ORF">TTRE_0000831901</name>
</gene>
<dbReference type="InterPro" id="IPR004643">
    <property type="entry name" value="Fe-S_L-Ser_bsu"/>
</dbReference>
<evidence type="ECO:0000256" key="6">
    <source>
        <dbReference type="ARBA" id="ARBA00023004"/>
    </source>
</evidence>
<dbReference type="PROSITE" id="PS51671">
    <property type="entry name" value="ACT"/>
    <property type="match status" value="1"/>
</dbReference>
<comment type="cofactor">
    <cofactor evidence="1">
        <name>[4Fe-4S] cluster</name>
        <dbReference type="ChEBI" id="CHEBI:49883"/>
    </cofactor>
</comment>
<reference evidence="10" key="2">
    <citation type="submission" date="2014-03" db="EMBL/GenBank/DDBJ databases">
        <title>The whipworm genome and dual-species transcriptomics of an intimate host-pathogen interaction.</title>
        <authorList>
            <person name="Foth B.J."/>
            <person name="Tsai I.J."/>
            <person name="Reid A.J."/>
            <person name="Bancroft A.J."/>
            <person name="Nichol S."/>
            <person name="Tracey A."/>
            <person name="Holroyd N."/>
            <person name="Cotton J.A."/>
            <person name="Stanley E.J."/>
            <person name="Zarowiecki M."/>
            <person name="Liu J.Z."/>
            <person name="Huckvale T."/>
            <person name="Cooper P.J."/>
            <person name="Grencis R.K."/>
            <person name="Berriman M."/>
        </authorList>
    </citation>
    <scope>NUCLEOTIDE SEQUENCE [LARGE SCALE GENOMIC DNA]</scope>
</reference>
<evidence type="ECO:0000256" key="2">
    <source>
        <dbReference type="ARBA" id="ARBA00004742"/>
    </source>
</evidence>
<keyword evidence="11" id="KW-1185">Reference proteome</keyword>
<evidence type="ECO:0000256" key="1">
    <source>
        <dbReference type="ARBA" id="ARBA00001966"/>
    </source>
</evidence>
<dbReference type="InterPro" id="IPR051318">
    <property type="entry name" value="Fe-S_L-Ser"/>
</dbReference>
<evidence type="ECO:0000256" key="5">
    <source>
        <dbReference type="ARBA" id="ARBA00022723"/>
    </source>
</evidence>
<dbReference type="AlphaFoldDB" id="A0A077ZHU6"/>
<dbReference type="GO" id="GO:0003941">
    <property type="term" value="F:L-serine ammonia-lyase activity"/>
    <property type="evidence" value="ECO:0007669"/>
    <property type="project" value="InterPro"/>
</dbReference>
<evidence type="ECO:0000256" key="4">
    <source>
        <dbReference type="ARBA" id="ARBA00022485"/>
    </source>
</evidence>
<dbReference type="Pfam" id="PF03315">
    <property type="entry name" value="SDH_beta"/>
    <property type="match status" value="1"/>
</dbReference>
<dbReference type="GO" id="GO:0051539">
    <property type="term" value="F:4 iron, 4 sulfur cluster binding"/>
    <property type="evidence" value="ECO:0007669"/>
    <property type="project" value="UniProtKB-KW"/>
</dbReference>
<dbReference type="InterPro" id="IPR005130">
    <property type="entry name" value="Ser_deHydtase-like_asu"/>
</dbReference>
<dbReference type="GO" id="GO:0006094">
    <property type="term" value="P:gluconeogenesis"/>
    <property type="evidence" value="ECO:0007669"/>
    <property type="project" value="UniProtKB-KW"/>
</dbReference>
<reference evidence="10" key="1">
    <citation type="submission" date="2014-01" db="EMBL/GenBank/DDBJ databases">
        <authorList>
            <person name="Aslett M."/>
        </authorList>
    </citation>
    <scope>NUCLEOTIDE SEQUENCE</scope>
</reference>
<evidence type="ECO:0000256" key="7">
    <source>
        <dbReference type="ARBA" id="ARBA00023014"/>
    </source>
</evidence>
<evidence type="ECO:0000256" key="8">
    <source>
        <dbReference type="ARBA" id="ARBA00023239"/>
    </source>
</evidence>
<comment type="pathway">
    <text evidence="2">Carbohydrate biosynthesis; gluconeogenesis.</text>
</comment>
<keyword evidence="3" id="KW-0312">Gluconeogenesis</keyword>
<sequence>MEVLKYRSVFDIIGPVMVGPSSSHTAGAARIGKVCRMIFGERPDSVEFDLYESFAKTYRGHGTDIALVGGILGMEPDDPRLSDSLKIAHEQGMEVLFVPKKEIADHPNTVTLRMIKGDLEMSVTGVSIGGGNIQITEMNGYSISLGMGNPTYIIINKDVPGLLSRVSTIFMKHGLNIGKVTMTRKTRGENGIVLLEIDDTPDDPEGIGGIVMFYSIQELVEQAKDYPTVGELMIATEMELTDRTREEIIALMERNLEVMESSIEEGIQGVTSVTRITGGDAKRMNDYIESGKFMSGETILKAVRNGIAVNEVNAKMGLVCATPTAGSAGVLPGVLMAAREKLNLTHDEQIDFLFTAGAFGLVMANNASISGAEGGCQAEVGSASAMSAAALVTANGGTPEMAANALAITLKNVMGLICDPVAGLVEVPCVKRNAMGASQAFISADMALAGIRSVIPPDEVVEAMYKVGRAMPQIFKETAEGGVATTPTGLRLQKQVFGEPEKATV</sequence>
<evidence type="ECO:0000256" key="3">
    <source>
        <dbReference type="ARBA" id="ARBA00022432"/>
    </source>
</evidence>
<keyword evidence="8" id="KW-0456">Lyase</keyword>
<dbReference type="PANTHER" id="PTHR30182:SF1">
    <property type="entry name" value="L-SERINE DEHYDRATASE 1"/>
    <property type="match status" value="1"/>
</dbReference>
<dbReference type="PANTHER" id="PTHR30182">
    <property type="entry name" value="L-SERINE DEHYDRATASE"/>
    <property type="match status" value="1"/>
</dbReference>
<keyword evidence="6" id="KW-0408">Iron</keyword>
<dbReference type="InterPro" id="IPR005131">
    <property type="entry name" value="Ser_deHydtase_bsu"/>
</dbReference>
<dbReference type="STRING" id="36087.A0A077ZHU6"/>
<organism evidence="10 11">
    <name type="scientific">Trichuris trichiura</name>
    <name type="common">Whipworm</name>
    <name type="synonym">Trichocephalus trichiurus</name>
    <dbReference type="NCBI Taxonomy" id="36087"/>
    <lineage>
        <taxon>Eukaryota</taxon>
        <taxon>Metazoa</taxon>
        <taxon>Ecdysozoa</taxon>
        <taxon>Nematoda</taxon>
        <taxon>Enoplea</taxon>
        <taxon>Dorylaimia</taxon>
        <taxon>Trichinellida</taxon>
        <taxon>Trichuridae</taxon>
        <taxon>Trichuris</taxon>
    </lineage>
</organism>
<dbReference type="InterPro" id="IPR029009">
    <property type="entry name" value="ASB_dom_sf"/>
</dbReference>
<dbReference type="NCBIfam" id="TIGR00718">
    <property type="entry name" value="sda_alpha"/>
    <property type="match status" value="1"/>
</dbReference>
<feature type="domain" description="ACT" evidence="9">
    <location>
        <begin position="151"/>
        <end position="231"/>
    </location>
</feature>
<keyword evidence="5" id="KW-0479">Metal-binding</keyword>
<evidence type="ECO:0000313" key="10">
    <source>
        <dbReference type="EMBL" id="CDW59972.1"/>
    </source>
</evidence>
<evidence type="ECO:0000313" key="11">
    <source>
        <dbReference type="Proteomes" id="UP000030665"/>
    </source>
</evidence>
<dbReference type="InterPro" id="IPR004642">
    <property type="entry name" value="Ser_deHydtase_asu"/>
</dbReference>
<keyword evidence="4" id="KW-0004">4Fe-4S</keyword>
<dbReference type="SUPFAM" id="SSF55021">
    <property type="entry name" value="ACT-like"/>
    <property type="match status" value="1"/>
</dbReference>
<dbReference type="CDD" id="cd04879">
    <property type="entry name" value="ACT_3PGDH-like"/>
    <property type="match status" value="1"/>
</dbReference>
<dbReference type="SUPFAM" id="SSF143548">
    <property type="entry name" value="Serine metabolism enzymes domain"/>
    <property type="match status" value="1"/>
</dbReference>
<keyword evidence="7" id="KW-0411">Iron-sulfur</keyword>
<dbReference type="Pfam" id="PF03313">
    <property type="entry name" value="SDH_alpha"/>
    <property type="match status" value="1"/>
</dbReference>
<dbReference type="InterPro" id="IPR002912">
    <property type="entry name" value="ACT_dom"/>
</dbReference>
<dbReference type="FunFam" id="3.30.1330.90:FF:000004">
    <property type="entry name" value="L-serine dehydratase, iron-sulfur-dependent subunit beta"/>
    <property type="match status" value="1"/>
</dbReference>
<dbReference type="Gene3D" id="3.30.70.260">
    <property type="match status" value="1"/>
</dbReference>
<proteinExistence type="predicted"/>
<dbReference type="Gene3D" id="3.30.1330.90">
    <property type="entry name" value="D-3-phosphoglycerate dehydrogenase, domain 3"/>
    <property type="match status" value="1"/>
</dbReference>
<name>A0A077ZHU6_TRITR</name>
<dbReference type="OrthoDB" id="192663at2759"/>
<dbReference type="NCBIfam" id="TIGR00719">
    <property type="entry name" value="sda_beta"/>
    <property type="match status" value="1"/>
</dbReference>
<dbReference type="InterPro" id="IPR045865">
    <property type="entry name" value="ACT-like_dom_sf"/>
</dbReference>
<dbReference type="Pfam" id="PF01842">
    <property type="entry name" value="ACT"/>
    <property type="match status" value="1"/>
</dbReference>
<dbReference type="Proteomes" id="UP000030665">
    <property type="component" value="Unassembled WGS sequence"/>
</dbReference>
<evidence type="ECO:0000259" key="9">
    <source>
        <dbReference type="PROSITE" id="PS51671"/>
    </source>
</evidence>
<accession>A0A077ZHU6</accession>
<dbReference type="EMBL" id="HG806808">
    <property type="protein sequence ID" value="CDW59972.1"/>
    <property type="molecule type" value="Genomic_DNA"/>
</dbReference>
<dbReference type="GO" id="GO:0046872">
    <property type="term" value="F:metal ion binding"/>
    <property type="evidence" value="ECO:0007669"/>
    <property type="project" value="UniProtKB-KW"/>
</dbReference>
<protein>
    <submittedName>
        <fullName evidence="10">SDH beta and ACT and SDH alpha domain containing protein</fullName>
    </submittedName>
</protein>